<feature type="transmembrane region" description="Helical" evidence="1">
    <location>
        <begin position="16"/>
        <end position="38"/>
    </location>
</feature>
<feature type="transmembrane region" description="Helical" evidence="1">
    <location>
        <begin position="191"/>
        <end position="209"/>
    </location>
</feature>
<name>A0A157SXN3_SACSO</name>
<sequence>MIEMLGIKIPLRKTTILPVLSFTLSSYFLTNFIFYLQYTDYTGLVEFLLIGAPFIGRAITPITYPFLMSRINIERITYLSLGNMAILDILEFFMGTDTLALILLRVATGILFGLATSAAVELATQSRSKIIMGMTMGGWALGWILSALMSFLMGKMVLITSSFSLVFFLLIKRSNIDKKLFSNSGSISIAFSWKALLIFLLGFEPAYILQLIPSLLGENNAIEETIIAYSISFIAYIILPSIGNIRISSLLTSLMIGILGFTSFITLKAWMFIPFTVLGLGLNSLLPIIIKLMKVEVTKIGPSMNLASLSGFLIPSLVSIGDIEINSAILTLISSISLGAIVYKNLKITA</sequence>
<proteinExistence type="predicted"/>
<evidence type="ECO:0000313" key="3">
    <source>
        <dbReference type="Proteomes" id="UP000076770"/>
    </source>
</evidence>
<feature type="transmembrane region" description="Helical" evidence="1">
    <location>
        <begin position="152"/>
        <end position="171"/>
    </location>
</feature>
<feature type="transmembrane region" description="Helical" evidence="1">
    <location>
        <begin position="130"/>
        <end position="146"/>
    </location>
</feature>
<keyword evidence="1" id="KW-1133">Transmembrane helix</keyword>
<reference evidence="3" key="1">
    <citation type="submission" date="2016-04" db="EMBL/GenBank/DDBJ databases">
        <authorList>
            <person name="Shah S.A."/>
            <person name="Garrett R.A."/>
        </authorList>
    </citation>
    <scope>NUCLEOTIDE SEQUENCE [LARGE SCALE GENOMIC DNA]</scope>
    <source>
        <strain evidence="3">ATCC 35091 / DSM 1616 / JCM 8930 / NBRC 15331 / P1</strain>
    </source>
</reference>
<organism evidence="2 3">
    <name type="scientific">Saccharolobus solfataricus</name>
    <name type="common">Sulfolobus solfataricus</name>
    <dbReference type="NCBI Taxonomy" id="2287"/>
    <lineage>
        <taxon>Archaea</taxon>
        <taxon>Thermoproteota</taxon>
        <taxon>Thermoprotei</taxon>
        <taxon>Sulfolobales</taxon>
        <taxon>Sulfolobaceae</taxon>
        <taxon>Saccharolobus</taxon>
    </lineage>
</organism>
<feature type="transmembrane region" description="Helical" evidence="1">
    <location>
        <begin position="100"/>
        <end position="123"/>
    </location>
</feature>
<dbReference type="InterPro" id="IPR036259">
    <property type="entry name" value="MFS_trans_sf"/>
</dbReference>
<gene>
    <name evidence="2" type="ORF">SSOP1_0318</name>
</gene>
<feature type="transmembrane region" description="Helical" evidence="1">
    <location>
        <begin position="221"/>
        <end position="239"/>
    </location>
</feature>
<dbReference type="PATRIC" id="fig|2287.9.peg.326"/>
<feature type="transmembrane region" description="Helical" evidence="1">
    <location>
        <begin position="246"/>
        <end position="265"/>
    </location>
</feature>
<dbReference type="AlphaFoldDB" id="A0A157SXN3"/>
<dbReference type="EMBL" id="LT549890">
    <property type="protein sequence ID" value="SAI83872.1"/>
    <property type="molecule type" value="Genomic_DNA"/>
</dbReference>
<evidence type="ECO:0000313" key="2">
    <source>
        <dbReference type="EMBL" id="SAI83872.1"/>
    </source>
</evidence>
<evidence type="ECO:0000256" key="1">
    <source>
        <dbReference type="SAM" id="Phobius"/>
    </source>
</evidence>
<dbReference type="Proteomes" id="UP000076770">
    <property type="component" value="Chromosome i"/>
</dbReference>
<keyword evidence="1" id="KW-0812">Transmembrane</keyword>
<feature type="transmembrane region" description="Helical" evidence="1">
    <location>
        <begin position="44"/>
        <end position="64"/>
    </location>
</feature>
<protein>
    <submittedName>
        <fullName evidence="2">Uncharacterized protein, transporter-like protein</fullName>
    </submittedName>
</protein>
<dbReference type="SUPFAM" id="SSF103473">
    <property type="entry name" value="MFS general substrate transporter"/>
    <property type="match status" value="1"/>
</dbReference>
<keyword evidence="1" id="KW-0472">Membrane</keyword>
<feature type="transmembrane region" description="Helical" evidence="1">
    <location>
        <begin position="271"/>
        <end position="290"/>
    </location>
</feature>
<accession>A0A157SXN3</accession>